<name>A0A4Y8SPT4_9SPHI</name>
<organism evidence="1 2">
    <name type="scientific">Mucilaginibacter psychrotolerans</name>
    <dbReference type="NCBI Taxonomy" id="1524096"/>
    <lineage>
        <taxon>Bacteria</taxon>
        <taxon>Pseudomonadati</taxon>
        <taxon>Bacteroidota</taxon>
        <taxon>Sphingobacteriia</taxon>
        <taxon>Sphingobacteriales</taxon>
        <taxon>Sphingobacteriaceae</taxon>
        <taxon>Mucilaginibacter</taxon>
    </lineage>
</organism>
<protein>
    <submittedName>
        <fullName evidence="1">Uncharacterized protein</fullName>
    </submittedName>
</protein>
<dbReference type="OrthoDB" id="1454268at2"/>
<accession>A0A4Y8SPT4</accession>
<sequence length="59" mass="6940">MGKVIEVNKTTTRSELDKELAKLPKKKEPIDLDNYFGKIDFGVDGLEYQLKIRDEWKRV</sequence>
<evidence type="ECO:0000313" key="2">
    <source>
        <dbReference type="Proteomes" id="UP000297540"/>
    </source>
</evidence>
<proteinExistence type="predicted"/>
<reference evidence="1 2" key="1">
    <citation type="journal article" date="2017" name="Int. J. Syst. Evol. Microbiol.">
        <title>Mucilaginibacterpsychrotolerans sp. nov., isolated from peatlands.</title>
        <authorList>
            <person name="Deng Y."/>
            <person name="Shen L."/>
            <person name="Xu B."/>
            <person name="Liu Y."/>
            <person name="Gu Z."/>
            <person name="Liu H."/>
            <person name="Zhou Y."/>
        </authorList>
    </citation>
    <scope>NUCLEOTIDE SEQUENCE [LARGE SCALE GENOMIC DNA]</scope>
    <source>
        <strain evidence="1 2">NH7-4</strain>
    </source>
</reference>
<dbReference type="EMBL" id="SOZE01000001">
    <property type="protein sequence ID" value="TFF40918.1"/>
    <property type="molecule type" value="Genomic_DNA"/>
</dbReference>
<gene>
    <name evidence="1" type="ORF">E2R66_01705</name>
</gene>
<dbReference type="RefSeq" id="WP_133229474.1">
    <property type="nucleotide sequence ID" value="NZ_SOZE01000001.1"/>
</dbReference>
<dbReference type="Proteomes" id="UP000297540">
    <property type="component" value="Unassembled WGS sequence"/>
</dbReference>
<comment type="caution">
    <text evidence="1">The sequence shown here is derived from an EMBL/GenBank/DDBJ whole genome shotgun (WGS) entry which is preliminary data.</text>
</comment>
<keyword evidence="2" id="KW-1185">Reference proteome</keyword>
<dbReference type="AlphaFoldDB" id="A0A4Y8SPT4"/>
<evidence type="ECO:0000313" key="1">
    <source>
        <dbReference type="EMBL" id="TFF40918.1"/>
    </source>
</evidence>